<accession>X1ERR7</accession>
<feature type="non-terminal residue" evidence="1">
    <location>
        <position position="180"/>
    </location>
</feature>
<protein>
    <submittedName>
        <fullName evidence="1">Uncharacterized protein</fullName>
    </submittedName>
</protein>
<organism evidence="1">
    <name type="scientific">marine sediment metagenome</name>
    <dbReference type="NCBI Taxonomy" id="412755"/>
    <lineage>
        <taxon>unclassified sequences</taxon>
        <taxon>metagenomes</taxon>
        <taxon>ecological metagenomes</taxon>
    </lineage>
</organism>
<name>X1ERR7_9ZZZZ</name>
<sequence>MSNPLQSMTFKRTIIIGLGSTGLDILHAFQDYWYERFNNTDTSLVKLINIETAQVNKVKSKPTGTMIDQIFIRNRGIHYSDLATALQGMPTPLPQVEHLPWDWRWTQSIDWKKNLGTLSDDGAGGIRAGGRLLLYSPNKSNIANAQAFFDQIGHTITNVFKPIHSVNDEVSKEIFQKLGF</sequence>
<dbReference type="Pfam" id="PF13809">
    <property type="entry name" value="Tubulin_2"/>
    <property type="match status" value="1"/>
</dbReference>
<dbReference type="InterPro" id="IPR025904">
    <property type="entry name" value="Tubulin-like"/>
</dbReference>
<reference evidence="1" key="1">
    <citation type="journal article" date="2014" name="Front. Microbiol.">
        <title>High frequency of phylogenetically diverse reductive dehalogenase-homologous genes in deep subseafloor sedimentary metagenomes.</title>
        <authorList>
            <person name="Kawai M."/>
            <person name="Futagami T."/>
            <person name="Toyoda A."/>
            <person name="Takaki Y."/>
            <person name="Nishi S."/>
            <person name="Hori S."/>
            <person name="Arai W."/>
            <person name="Tsubouchi T."/>
            <person name="Morono Y."/>
            <person name="Uchiyama I."/>
            <person name="Ito T."/>
            <person name="Fujiyama A."/>
            <person name="Inagaki F."/>
            <person name="Takami H."/>
        </authorList>
    </citation>
    <scope>NUCLEOTIDE SEQUENCE</scope>
    <source>
        <strain evidence="1">Expedition CK06-06</strain>
    </source>
</reference>
<evidence type="ECO:0000313" key="1">
    <source>
        <dbReference type="EMBL" id="GAH36071.1"/>
    </source>
</evidence>
<dbReference type="AlphaFoldDB" id="X1ERR7"/>
<dbReference type="EMBL" id="BARU01008048">
    <property type="protein sequence ID" value="GAH36071.1"/>
    <property type="molecule type" value="Genomic_DNA"/>
</dbReference>
<proteinExistence type="predicted"/>
<gene>
    <name evidence="1" type="ORF">S03H2_15812</name>
</gene>
<comment type="caution">
    <text evidence="1">The sequence shown here is derived from an EMBL/GenBank/DDBJ whole genome shotgun (WGS) entry which is preliminary data.</text>
</comment>